<protein>
    <submittedName>
        <fullName evidence="3">TIGR02680 family protein</fullName>
    </submittedName>
</protein>
<gene>
    <name evidence="3" type="ORF">CYL18_14485</name>
</gene>
<feature type="coiled-coil region" evidence="1">
    <location>
        <begin position="1141"/>
        <end position="1168"/>
    </location>
</feature>
<accession>A0A2S7MXF4</accession>
<feature type="coiled-coil region" evidence="1">
    <location>
        <begin position="471"/>
        <end position="505"/>
    </location>
</feature>
<reference evidence="3 4" key="1">
    <citation type="submission" date="2017-12" db="EMBL/GenBank/DDBJ databases">
        <title>Taxonomic description and draft genome of Pradoshia cofamensis Gen. nov., sp. nov., a thermotolerant bacillale isolated from anterior gut of earthworm Eisenia fetida.</title>
        <authorList>
            <person name="Saha T."/>
            <person name="Chakraborty R."/>
        </authorList>
    </citation>
    <scope>NUCLEOTIDE SEQUENCE [LARGE SCALE GENOMIC DNA]</scope>
    <source>
        <strain evidence="3 4">EAG3</strain>
    </source>
</reference>
<feature type="coiled-coil region" evidence="1">
    <location>
        <begin position="798"/>
        <end position="832"/>
    </location>
</feature>
<evidence type="ECO:0000313" key="4">
    <source>
        <dbReference type="Proteomes" id="UP000239663"/>
    </source>
</evidence>
<comment type="caution">
    <text evidence="3">The sequence shown here is derived from an EMBL/GenBank/DDBJ whole genome shotgun (WGS) entry which is preliminary data.</text>
</comment>
<sequence length="1412" mass="165424">MKGYQTETNKWQMNLAGVLNYWYYTYELFPFENGHLLIRGSNGSGKSVTTQSFLPLLLDGNKEPSRLDPFGSRSRKMIDYIFGENPDVSEKTSYLFLEYKKKHTEEYITTGIGFNAKKDSDDYKSWYFVIKNKRVGKDFNLFKYQLDESGEKVMVPFSQKELENYVDREKCGYVKVKQREYAELVNKYIYKFESLEDYLEMINLVVRIRTPKLSNDLEPNKIYQILESSLPELTLNDLRSLTETIQNIDLHNQRLEKLKEDHQLIKRLTNKYQEYNRSVLTFRATDYARTIDKQKNAEQEHKKAEKELEKTKKQLSGILEEIHSLELEQKKLKERLKTFEDNDVRKAQRKLNELKPQIAAKGAALEKQNNNLLNKEDAQKRLDASLKGKNDELYSFEKKNVLYLEELDEIAEEIDFNGHRLNRDNYTHKFDIGEDPTLAAEQWRTNLDTHIKEINGIVKLLHQEIYLKKSLEDRKAALSELDEDIKEFEKKISKLQNDLEEEIDLFNQSIMKWNDTNQVFTLEKEQLNRLITTLNGLEEDSTLYDVKSLIDTFYNEIKQELFRTKTELTYKLDSLKKETKDKKAELEQVKSKQDPEPTRNEQTVATRKELTKRKIPFVPFYEAVEFKGNMTDDEKERIESSLAEMGILDGLIVANTFAGEVTESDSILLPQELKEDVKTLDEYLDICLPKDMQSLQAEVEAILKSISIEEVFEGTYVTTFGSYQHGVVKGFAAYQKSANFIGKEARKQYKEKLIAALEEEIALLNSRQEELFLALEQIDNSTKQLNKEKYQFPSTKVLKGISEQIDSFTREIKSINNQKERVEITLQKARTEYNEIYSNLINQTKHHKLKANLEAYETASTECNNYLRTLENLRMNGLNYVSKKNEIKSINEQLEDLEMDLDNLRYSCNQIEREKRLLEETAKQLQEYLDREGIDDIERELKAAEDRLAEIPTEMTGKSEKKGELKSLIPQLTHEVSEKLSSIDFYKQLVKVRGDIFVAEVNKKFYEVFDRETLSNEEDIDTLCNLVIEELGKNTYQDVHKLQDELNVELRETTIKGLGDFHPSSRKEEFHLPDIQDEGVELFAKELDELQLTNQRTIISLMYDGKTTSPMVVQNDMVEQIELLQSILRSEDEKMYKEIIMDKIGERIRELISKAQKWKAEINRLMGERNTSNDLRLSVEWKPKEAKETDEMKTSQLINLLQRDPDTLKDTDYRRLTKHFTSKIQTAKDIYEQNEDGKKSLESVIKEVLDYRKWFEFKLFYKKGEDDRKELTKNRYNALSGGERALSMYIPLLSALFSKYGSASKEAPYVISMDEAFAGVDDKNIRDMFKLMEDLQLNYILNSQALWGDYDTVDSLSIAEILREKNSKDVIVMLYKWDGERRTEVELDEPEQKEQEDVIEPSSEQVELFELL</sequence>
<feature type="region of interest" description="Disordered" evidence="2">
    <location>
        <begin position="1384"/>
        <end position="1412"/>
    </location>
</feature>
<evidence type="ECO:0000256" key="2">
    <source>
        <dbReference type="SAM" id="MobiDB-lite"/>
    </source>
</evidence>
<dbReference type="InterPro" id="IPR027417">
    <property type="entry name" value="P-loop_NTPase"/>
</dbReference>
<feature type="coiled-coil region" evidence="1">
    <location>
        <begin position="747"/>
        <end position="774"/>
    </location>
</feature>
<feature type="compositionally biased region" description="Basic and acidic residues" evidence="2">
    <location>
        <begin position="1384"/>
        <end position="1396"/>
    </location>
</feature>
<feature type="compositionally biased region" description="Basic and acidic residues" evidence="2">
    <location>
        <begin position="583"/>
        <end position="599"/>
    </location>
</feature>
<dbReference type="Pfam" id="PF13558">
    <property type="entry name" value="SbcC_Walker_B"/>
    <property type="match status" value="1"/>
</dbReference>
<keyword evidence="1" id="KW-0175">Coiled coil</keyword>
<dbReference type="PANTHER" id="PTHR23159:SF31">
    <property type="entry name" value="CENTROSOME-ASSOCIATED PROTEIN CEP250 ISOFORM X1"/>
    <property type="match status" value="1"/>
</dbReference>
<evidence type="ECO:0000256" key="1">
    <source>
        <dbReference type="SAM" id="Coils"/>
    </source>
</evidence>
<dbReference type="Gene3D" id="3.40.50.300">
    <property type="entry name" value="P-loop containing nucleotide triphosphate hydrolases"/>
    <property type="match status" value="1"/>
</dbReference>
<dbReference type="NCBIfam" id="TIGR02680">
    <property type="entry name" value="TIGR02680 family protein"/>
    <property type="match status" value="1"/>
</dbReference>
<dbReference type="RefSeq" id="WP_104850249.1">
    <property type="nucleotide sequence ID" value="NZ_PKOZ01000010.1"/>
</dbReference>
<dbReference type="OrthoDB" id="9776649at2"/>
<keyword evidence="4" id="KW-1185">Reference proteome</keyword>
<evidence type="ECO:0000313" key="3">
    <source>
        <dbReference type="EMBL" id="PQD94418.1"/>
    </source>
</evidence>
<dbReference type="Proteomes" id="UP000239663">
    <property type="component" value="Unassembled WGS sequence"/>
</dbReference>
<dbReference type="PANTHER" id="PTHR23159">
    <property type="entry name" value="CENTROSOMAL PROTEIN 2"/>
    <property type="match status" value="1"/>
</dbReference>
<feature type="coiled-coil region" evidence="1">
    <location>
        <begin position="856"/>
        <end position="954"/>
    </location>
</feature>
<feature type="region of interest" description="Disordered" evidence="2">
    <location>
        <begin position="583"/>
        <end position="602"/>
    </location>
</feature>
<organism evidence="3 4">
    <name type="scientific">Pradoshia eiseniae</name>
    <dbReference type="NCBI Taxonomy" id="2064768"/>
    <lineage>
        <taxon>Bacteria</taxon>
        <taxon>Bacillati</taxon>
        <taxon>Bacillota</taxon>
        <taxon>Bacilli</taxon>
        <taxon>Bacillales</taxon>
        <taxon>Bacillaceae</taxon>
        <taxon>Pradoshia</taxon>
    </lineage>
</organism>
<dbReference type="InterPro" id="IPR013496">
    <property type="entry name" value="CHP02680"/>
</dbReference>
<dbReference type="EMBL" id="PKOZ01000010">
    <property type="protein sequence ID" value="PQD94418.1"/>
    <property type="molecule type" value="Genomic_DNA"/>
</dbReference>
<name>A0A2S7MXF4_9BACI</name>
<dbReference type="SUPFAM" id="SSF52540">
    <property type="entry name" value="P-loop containing nucleoside triphosphate hydrolases"/>
    <property type="match status" value="1"/>
</dbReference>
<feature type="coiled-coil region" evidence="1">
    <location>
        <begin position="238"/>
        <end position="342"/>
    </location>
</feature>
<proteinExistence type="predicted"/>